<name>A0A2G9SKB1_AQUCT</name>
<proteinExistence type="predicted"/>
<evidence type="ECO:0000313" key="1">
    <source>
        <dbReference type="EMBL" id="PIO40607.1"/>
    </source>
</evidence>
<accession>A0A2G9SKB1</accession>
<dbReference type="EMBL" id="KV923726">
    <property type="protein sequence ID" value="PIO40607.1"/>
    <property type="molecule type" value="Genomic_DNA"/>
</dbReference>
<reference evidence="1" key="1">
    <citation type="submission" date="2017-08" db="EMBL/GenBank/DDBJ databases">
        <title>Assembly of the North American Bullfrog Genome.</title>
        <authorList>
            <person name="Warren R.L."/>
            <person name="Vandervalk B.P."/>
            <person name="Kucuk E."/>
            <person name="Birol I."/>
            <person name="Helbing C."/>
            <person name="Pandoh P."/>
            <person name="Behsaz B."/>
            <person name="Mohamadi H."/>
            <person name="Chu J."/>
            <person name="Jackman S."/>
            <person name="Hammond S.A."/>
            <person name="Veldhoen N."/>
            <person name="Kirk H."/>
            <person name="Zhao Y."/>
            <person name="Coope R."/>
            <person name="Pleasance S."/>
            <person name="Moore R."/>
            <person name="Holt R."/>
        </authorList>
    </citation>
    <scope>NUCLEOTIDE SEQUENCE</scope>
    <source>
        <strain evidence="1">Bruno</strain>
        <tissue evidence="1">Liver</tissue>
    </source>
</reference>
<dbReference type="AlphaFoldDB" id="A0A2G9SKB1"/>
<gene>
    <name evidence="1" type="ORF">AB205_0069450</name>
</gene>
<protein>
    <submittedName>
        <fullName evidence="1">Uncharacterized protein</fullName>
    </submittedName>
</protein>
<organism evidence="1">
    <name type="scientific">Aquarana catesbeiana</name>
    <name type="common">American bullfrog</name>
    <name type="synonym">Rana catesbeiana</name>
    <dbReference type="NCBI Taxonomy" id="8400"/>
    <lineage>
        <taxon>Eukaryota</taxon>
        <taxon>Metazoa</taxon>
        <taxon>Chordata</taxon>
        <taxon>Craniata</taxon>
        <taxon>Vertebrata</taxon>
        <taxon>Euteleostomi</taxon>
        <taxon>Amphibia</taxon>
        <taxon>Batrachia</taxon>
        <taxon>Anura</taxon>
        <taxon>Neobatrachia</taxon>
        <taxon>Ranoidea</taxon>
        <taxon>Ranidae</taxon>
        <taxon>Aquarana</taxon>
    </lineage>
</organism>
<sequence>MQSDLNGSHAKNQQCSQYSKAAAQYGTWKIVEITGVAVSATVISSLRDFTDSSLIYLMLS</sequence>
<dbReference type="OrthoDB" id="302728at2759"/>